<dbReference type="EMBL" id="CP031093">
    <property type="protein sequence ID" value="QCF27284.1"/>
    <property type="molecule type" value="Genomic_DNA"/>
</dbReference>
<gene>
    <name evidence="1" type="ORF">soil367_15845</name>
</gene>
<evidence type="ECO:0000313" key="1">
    <source>
        <dbReference type="EMBL" id="QCF27284.1"/>
    </source>
</evidence>
<sequence>MFSKYLVIILAGFFVLACSGCSSIYYYSQAAGGQLSLLQQRSAVNTLIDDPSTSAELRAALLRVEAIRTFAGEALALPVGDTYSSYVDLEREAVVWNLLVAPVDSLELKAWCYPTVGCQTYRGYFSRKGAEAAAQRFAPEQWDVWIAGIPAYSSLGWFEDPLLSTFIFWPEDQLAALLFHELSHKLVYVAGDTVFNESYATAVELEGLLRYLNASGQTTLIADALARQDMAQEFTEMVMSSADALQQLYREPDLPHSALVAQKERLIAELRARYDKQRHDWLKPNAYRAFFDDGLNNARIASVGTYNRWVPAFRRLLAEKHGDFAAFHRTVGELARMEGAQRTQRLEQLQSAAFSR</sequence>
<evidence type="ECO:0008006" key="3">
    <source>
        <dbReference type="Google" id="ProtNLM"/>
    </source>
</evidence>
<dbReference type="PIRSF" id="PIRSF029285">
    <property type="entry name" value="Aminopept"/>
    <property type="match status" value="1"/>
</dbReference>
<dbReference type="InterPro" id="IPR014553">
    <property type="entry name" value="Aminopept"/>
</dbReference>
<dbReference type="RefSeq" id="WP_136549993.1">
    <property type="nucleotide sequence ID" value="NZ_CP031093.1"/>
</dbReference>
<keyword evidence="2" id="KW-1185">Reference proteome</keyword>
<reference evidence="1 2" key="1">
    <citation type="submission" date="2018-07" db="EMBL/GenBank/DDBJ databases">
        <title>Marsedoiliclastica nanhaica gen. nov. sp. nov., a novel marine hydrocarbonoclastic bacterium isolated from an in-situ enriched hydrocarbon-degrading consortium in deep-sea sediment.</title>
        <authorList>
            <person name="Dong C."/>
            <person name="Ma T."/>
            <person name="Liu R."/>
            <person name="Shao Z."/>
        </authorList>
    </citation>
    <scope>NUCLEOTIDE SEQUENCE [LARGE SCALE GENOMIC DNA]</scope>
    <source>
        <strain evidence="2">soil36-7</strain>
    </source>
</reference>
<dbReference type="Proteomes" id="UP000298049">
    <property type="component" value="Chromosome"/>
</dbReference>
<dbReference type="OrthoDB" id="357991at2"/>
<evidence type="ECO:0000313" key="2">
    <source>
        <dbReference type="Proteomes" id="UP000298049"/>
    </source>
</evidence>
<dbReference type="PROSITE" id="PS51257">
    <property type="entry name" value="PROKAR_LIPOPROTEIN"/>
    <property type="match status" value="1"/>
</dbReference>
<dbReference type="AlphaFoldDB" id="A0A4P7XL80"/>
<protein>
    <recommendedName>
        <fullName evidence="3">Aminopeptidase</fullName>
    </recommendedName>
</protein>
<dbReference type="KEGG" id="hmi:soil367_15845"/>
<accession>A0A4P7XL80</accession>
<proteinExistence type="predicted"/>
<dbReference type="Pfam" id="PF10023">
    <property type="entry name" value="Aminopep"/>
    <property type="match status" value="1"/>
</dbReference>
<name>A0A4P7XL80_9ALTE</name>
<organism evidence="1 2">
    <name type="scientific">Hydrocarboniclastica marina</name>
    <dbReference type="NCBI Taxonomy" id="2259620"/>
    <lineage>
        <taxon>Bacteria</taxon>
        <taxon>Pseudomonadati</taxon>
        <taxon>Pseudomonadota</taxon>
        <taxon>Gammaproteobacteria</taxon>
        <taxon>Alteromonadales</taxon>
        <taxon>Alteromonadaceae</taxon>
        <taxon>Hydrocarboniclastica</taxon>
    </lineage>
</organism>